<comment type="caution">
    <text evidence="3">The sequence shown here is derived from an EMBL/GenBank/DDBJ whole genome shotgun (WGS) entry which is preliminary data.</text>
</comment>
<evidence type="ECO:0000256" key="1">
    <source>
        <dbReference type="ARBA" id="ARBA00023002"/>
    </source>
</evidence>
<dbReference type="PANTHER" id="PTHR43244:SF1">
    <property type="entry name" value="5,10-METHYLENETETRAHYDROMETHANOPTERIN REDUCTASE"/>
    <property type="match status" value="1"/>
</dbReference>
<keyword evidence="1" id="KW-0560">Oxidoreductase</keyword>
<name>A0ABS9N2T5_9ACTN</name>
<protein>
    <submittedName>
        <fullName evidence="3">LLM class flavin-dependent oxidoreductase</fullName>
    </submittedName>
</protein>
<sequence>MGTYSLLLPFMPQRPKQLVPFAALVQRTAAQRLWQGQSLTIEPHQGFAYAAGAGFPVPAGIGVSLMALRHPYEAAMAARSLALVTGQSVVAGFGPGSGSFQQAMLGAAYASPLTAARDYVTAVRLALGSGLVQMAGVSSPAVEVGLGVLRPGMARLAGEVADVAITWLTPAAYLRQVIMPALHEGAVLAGRPMPRVTAIVPMALAAADREPAELLLAGSRAHLQAPHYLDMLRRAGAAFATGDSPEVVAKAALACGAFLSGTPEDLCALIADYHDVGVDEVVISVTGVCVQYGIRAGLTELTAIIRALG</sequence>
<dbReference type="InterPro" id="IPR050564">
    <property type="entry name" value="F420-G6PD/mer"/>
</dbReference>
<dbReference type="Pfam" id="PF00296">
    <property type="entry name" value="Bac_luciferase"/>
    <property type="match status" value="1"/>
</dbReference>
<dbReference type="PANTHER" id="PTHR43244">
    <property type="match status" value="1"/>
</dbReference>
<dbReference type="EMBL" id="JAKKFD010000022">
    <property type="protein sequence ID" value="MCG5444043.1"/>
    <property type="molecule type" value="Genomic_DNA"/>
</dbReference>
<keyword evidence="4" id="KW-1185">Reference proteome</keyword>
<dbReference type="Proteomes" id="UP001201629">
    <property type="component" value="Unassembled WGS sequence"/>
</dbReference>
<gene>
    <name evidence="3" type="ORF">NIE79_002187</name>
</gene>
<evidence type="ECO:0000313" key="3">
    <source>
        <dbReference type="EMBL" id="MCG5444043.1"/>
    </source>
</evidence>
<dbReference type="InterPro" id="IPR011251">
    <property type="entry name" value="Luciferase-like_dom"/>
</dbReference>
<dbReference type="RefSeq" id="WP_238679200.1">
    <property type="nucleotide sequence ID" value="NZ_JAKKFD010000022.1"/>
</dbReference>
<reference evidence="3 4" key="1">
    <citation type="submission" date="2022-01" db="EMBL/GenBank/DDBJ databases">
        <authorList>
            <person name="Riesco R."/>
            <person name="Trujillo M.E."/>
        </authorList>
    </citation>
    <scope>NUCLEOTIDE SEQUENCE [LARGE SCALE GENOMIC DNA]</scope>
    <source>
        <strain evidence="3 4">NIE79</strain>
    </source>
</reference>
<dbReference type="Gene3D" id="3.20.20.30">
    <property type="entry name" value="Luciferase-like domain"/>
    <property type="match status" value="1"/>
</dbReference>
<dbReference type="SUPFAM" id="SSF51679">
    <property type="entry name" value="Bacterial luciferase-like"/>
    <property type="match status" value="1"/>
</dbReference>
<evidence type="ECO:0000313" key="4">
    <source>
        <dbReference type="Proteomes" id="UP001201629"/>
    </source>
</evidence>
<accession>A0ABS9N2T5</accession>
<dbReference type="InterPro" id="IPR036661">
    <property type="entry name" value="Luciferase-like_sf"/>
</dbReference>
<feature type="domain" description="Luciferase-like" evidence="2">
    <location>
        <begin position="13"/>
        <end position="280"/>
    </location>
</feature>
<organism evidence="3 4">
    <name type="scientific">Micromonospora trifolii</name>
    <dbReference type="NCBI Taxonomy" id="2911208"/>
    <lineage>
        <taxon>Bacteria</taxon>
        <taxon>Bacillati</taxon>
        <taxon>Actinomycetota</taxon>
        <taxon>Actinomycetes</taxon>
        <taxon>Micromonosporales</taxon>
        <taxon>Micromonosporaceae</taxon>
        <taxon>Micromonospora</taxon>
    </lineage>
</organism>
<proteinExistence type="predicted"/>
<evidence type="ECO:0000259" key="2">
    <source>
        <dbReference type="Pfam" id="PF00296"/>
    </source>
</evidence>